<feature type="region of interest" description="Disordered" evidence="1">
    <location>
        <begin position="460"/>
        <end position="636"/>
    </location>
</feature>
<protein>
    <submittedName>
        <fullName evidence="2">Uncharacterized protein</fullName>
    </submittedName>
</protein>
<feature type="compositionally biased region" description="Polar residues" evidence="1">
    <location>
        <begin position="822"/>
        <end position="832"/>
    </location>
</feature>
<dbReference type="AlphaFoldDB" id="T0LB47"/>
<dbReference type="HOGENOM" id="CLU_341019_0_0_1"/>
<dbReference type="OrthoDB" id="2201386at2759"/>
<feature type="compositionally biased region" description="Basic residues" evidence="1">
    <location>
        <begin position="465"/>
        <end position="475"/>
    </location>
</feature>
<dbReference type="EMBL" id="KE647132">
    <property type="protein sequence ID" value="EQB61509.1"/>
    <property type="molecule type" value="Genomic_DNA"/>
</dbReference>
<evidence type="ECO:0000313" key="2">
    <source>
        <dbReference type="EMBL" id="EQB61509.1"/>
    </source>
</evidence>
<feature type="compositionally biased region" description="Low complexity" evidence="1">
    <location>
        <begin position="582"/>
        <end position="598"/>
    </location>
</feature>
<proteinExistence type="predicted"/>
<gene>
    <name evidence="2" type="ORF">NAPIS_ORF00913</name>
</gene>
<reference evidence="2 3" key="1">
    <citation type="journal article" date="2013" name="BMC Genomics">
        <title>Genome sequencing and comparative genomics of honey bee microsporidia, Nosema apis reveal novel insights into host-parasite interactions.</title>
        <authorList>
            <person name="Chen Yp."/>
            <person name="Pettis J.S."/>
            <person name="Zhao Y."/>
            <person name="Liu X."/>
            <person name="Tallon L.J."/>
            <person name="Sadzewicz L.D."/>
            <person name="Li R."/>
            <person name="Zheng H."/>
            <person name="Huang S."/>
            <person name="Zhang X."/>
            <person name="Hamilton M.C."/>
            <person name="Pernal S.F."/>
            <person name="Melathopoulos A.P."/>
            <person name="Yan X."/>
            <person name="Evans J.D."/>
        </authorList>
    </citation>
    <scope>NUCLEOTIDE SEQUENCE [LARGE SCALE GENOMIC DNA]</scope>
    <source>
        <strain evidence="2 3">BRL 01</strain>
    </source>
</reference>
<feature type="compositionally biased region" description="Basic and acidic residues" evidence="1">
    <location>
        <begin position="476"/>
        <end position="487"/>
    </location>
</feature>
<dbReference type="Proteomes" id="UP000053780">
    <property type="component" value="Unassembled WGS sequence"/>
</dbReference>
<sequence>MWFFITFVYLQRVMISMYNDNSLHLAIVALEDKDVVRIVDSKKFITPQKQDKFNLIGNDYWFIINSMEVELNLCGKLSDPGVVLCDFQPYKMIFQKQDEAGKSFFKTDNNLCLTKGNFDKATGGYDVFMQKCGSLDSQSFKLLMTNDDDVVDNREGYISPRGIFVPTDEESSEYERIQIEEDPEYEIGAIDGDLYIKNEVEGENPHLINNINGTPRFWRNGRLYGSLGEFIRSNYGNSRPIDIRNLIKARIHNKRIAGMDNAYSMIGRSAENNALFGSYSDENTSHTGHRKINVAAGSAADVNDTSRNFVGLNSLLGNIYDYNTLRDFYTHVNQSKISGNILKGMQERYSHLNSSNINNPQIDLSPETRRNVRSTYHDESHLKSADGKLAHVNKVGNTAGNINNVLGNNIHTNVAQGNFGNDLNLNNNVADAIHHNKYGFSNEDYKNQHNLHSKTSFSNINSESKRKHASHHHSHGSNDDHDSDDHIQNYNNSNSNASLNDTNTHNHSRNSDQNNHGGSRREDSHDGFYSSTGGRHFDQNNHDESYRENSHDRFNSSTGGHHHKDSTHDHSIKNSLIDHSNESSMHSSENTSNVSSHNDSSNIYNNKDSSYYTSGGSSRFTNQSDNETKLNGSINGNISKRRFAHGVGEKIPVVFNYTKMCANQSVLLQNQNNCIDPSNSTQESSNLNEETLNNFKSLSKNPASLASYLSSGGFGSKSKITKSSKSGQGSLTSNLFSSHGNINAGLNSREAMISAEKRNDTISKGIGINASGSVSGGLSSSGLMSGSSNISARESASMSKSGSYSRSVHSGGHGSVAHSKKTTSMSVNSIYR</sequence>
<name>T0LB47_9MICR</name>
<organism evidence="2 3">
    <name type="scientific">Vairimorpha apis BRL 01</name>
    <dbReference type="NCBI Taxonomy" id="1037528"/>
    <lineage>
        <taxon>Eukaryota</taxon>
        <taxon>Fungi</taxon>
        <taxon>Fungi incertae sedis</taxon>
        <taxon>Microsporidia</taxon>
        <taxon>Nosematidae</taxon>
        <taxon>Vairimorpha</taxon>
    </lineage>
</organism>
<evidence type="ECO:0000256" key="1">
    <source>
        <dbReference type="SAM" id="MobiDB-lite"/>
    </source>
</evidence>
<dbReference type="VEuPathDB" id="MicrosporidiaDB:NAPIS_ORF00913"/>
<feature type="compositionally biased region" description="Polar residues" evidence="1">
    <location>
        <begin position="599"/>
        <end position="636"/>
    </location>
</feature>
<feature type="compositionally biased region" description="Basic and acidic residues" evidence="1">
    <location>
        <begin position="535"/>
        <end position="554"/>
    </location>
</feature>
<evidence type="ECO:0000313" key="3">
    <source>
        <dbReference type="Proteomes" id="UP000053780"/>
    </source>
</evidence>
<accession>T0LB47</accession>
<feature type="compositionally biased region" description="Low complexity" evidence="1">
    <location>
        <begin position="489"/>
        <end position="503"/>
    </location>
</feature>
<keyword evidence="3" id="KW-1185">Reference proteome</keyword>
<feature type="compositionally biased region" description="Polar residues" evidence="1">
    <location>
        <begin position="789"/>
        <end position="798"/>
    </location>
</feature>
<feature type="compositionally biased region" description="Low complexity" evidence="1">
    <location>
        <begin position="799"/>
        <end position="810"/>
    </location>
</feature>
<feature type="region of interest" description="Disordered" evidence="1">
    <location>
        <begin position="783"/>
        <end position="832"/>
    </location>
</feature>